<dbReference type="EMBL" id="HF584234">
    <property type="protein sequence ID" value="CCQ43731.1"/>
    <property type="molecule type" value="Genomic_DNA"/>
</dbReference>
<proteinExistence type="predicted"/>
<dbReference type="OrthoDB" id="972532at2759"/>
<dbReference type="AlphaFoldDB" id="L8EAE8"/>
<gene>
    <name evidence="1" type="primary">WDR26</name>
</gene>
<accession>L8EAE8</accession>
<organism evidence="1">
    <name type="scientific">Homo sapiens</name>
    <name type="common">Human</name>
    <dbReference type="NCBI Taxonomy" id="9606"/>
    <lineage>
        <taxon>Eukaryota</taxon>
        <taxon>Metazoa</taxon>
        <taxon>Chordata</taxon>
        <taxon>Craniata</taxon>
        <taxon>Vertebrata</taxon>
        <taxon>Euteleostomi</taxon>
        <taxon>Mammalia</taxon>
        <taxon>Eutheria</taxon>
        <taxon>Euarchontoglires</taxon>
        <taxon>Primates</taxon>
        <taxon>Haplorrhini</taxon>
        <taxon>Catarrhini</taxon>
        <taxon>Hominidae</taxon>
        <taxon>Homo</taxon>
    </lineage>
</organism>
<reference evidence="1" key="1">
    <citation type="journal article" date="2013" name="PLoS ONE">
        <title>Direct detection of alternative open reading frames translation products in human significantly expands the proteome.</title>
        <authorList>
            <person name="Vanderperre B."/>
            <person name="Lucier J.-F."/>
            <person name="Motard J."/>
            <person name="Tremblay G."/>
            <person name="Vanderperre S."/>
            <person name="Wisztorski M."/>
            <person name="Salzet M."/>
            <person name="Boisvert F.-M."/>
            <person name="Roucou X."/>
        </authorList>
    </citation>
    <scope>NUCLEOTIDE SEQUENCE</scope>
</reference>
<sequence>MAWDLVQTNMIDSWTDMLVMKKEPFLKPDWGQTFTPCFIVTS</sequence>
<protein>
    <submittedName>
        <fullName evidence="1">Alternative protein WDR26</fullName>
    </submittedName>
</protein>
<name>L8EAE8_HUMAN</name>
<dbReference type="ChiTaRS" id="WDR26">
    <property type="organism name" value="human"/>
</dbReference>
<evidence type="ECO:0000313" key="1">
    <source>
        <dbReference type="EMBL" id="CCQ43731.1"/>
    </source>
</evidence>